<feature type="compositionally biased region" description="Gly residues" evidence="1">
    <location>
        <begin position="17"/>
        <end position="30"/>
    </location>
</feature>
<dbReference type="EMBL" id="JABFTS010000001">
    <property type="protein sequence ID" value="MCE8050335.1"/>
    <property type="molecule type" value="Genomic_DNA"/>
</dbReference>
<sequence length="64" mass="6182">MGGGETPATPSPAGGETPNGGATGETGGGDAARTDAMARTAIGVESEVRIGKVMSKQSRCGCQT</sequence>
<reference evidence="3" key="1">
    <citation type="submission" date="2020-05" db="EMBL/GenBank/DDBJ databases">
        <authorList>
            <person name="Wang L."/>
            <person name="Shao Z."/>
        </authorList>
    </citation>
    <scope>NUCLEOTIDE SEQUENCE</scope>
    <source>
        <strain evidence="2">MCCC 1A05748</strain>
        <strain evidence="3">MCCC 1A05776</strain>
    </source>
</reference>
<dbReference type="EMBL" id="JABFTQ010000007">
    <property type="protein sequence ID" value="MCE8047549.1"/>
    <property type="molecule type" value="Genomic_DNA"/>
</dbReference>
<organism evidence="3 5">
    <name type="scientific">Billgrantia desiderata</name>
    <dbReference type="NCBI Taxonomy" id="52021"/>
    <lineage>
        <taxon>Bacteria</taxon>
        <taxon>Pseudomonadati</taxon>
        <taxon>Pseudomonadota</taxon>
        <taxon>Gammaproteobacteria</taxon>
        <taxon>Oceanospirillales</taxon>
        <taxon>Halomonadaceae</taxon>
        <taxon>Billgrantia</taxon>
    </lineage>
</organism>
<evidence type="ECO:0000313" key="2">
    <source>
        <dbReference type="EMBL" id="MCE8047549.1"/>
    </source>
</evidence>
<dbReference type="RefSeq" id="WP_140162545.1">
    <property type="nucleotide sequence ID" value="NZ_JABFTQ010000007.1"/>
</dbReference>
<dbReference type="AlphaFoldDB" id="A0AAW4YQU0"/>
<evidence type="ECO:0000313" key="5">
    <source>
        <dbReference type="Proteomes" id="UP001320178"/>
    </source>
</evidence>
<name>A0AAW4YQU0_9GAMM</name>
<protein>
    <submittedName>
        <fullName evidence="3">Uncharacterized protein</fullName>
    </submittedName>
</protein>
<comment type="caution">
    <text evidence="3">The sequence shown here is derived from an EMBL/GenBank/DDBJ whole genome shotgun (WGS) entry which is preliminary data.</text>
</comment>
<reference evidence="3 4" key="2">
    <citation type="journal article" date="2021" name="Front. Microbiol.">
        <title>Aerobic Denitrification and Heterotrophic Sulfur Oxidation in the Genus Halomonas Revealed by Six Novel Species Characterizations and Genome-Based Analysis.</title>
        <authorList>
            <person name="Wang L."/>
            <person name="Shao Z."/>
        </authorList>
    </citation>
    <scope>NUCLEOTIDE SEQUENCE</scope>
    <source>
        <strain evidence="2 4">MCCC 1A05748</strain>
        <strain evidence="3">MCCC 1A05776</strain>
    </source>
</reference>
<proteinExistence type="predicted"/>
<dbReference type="Proteomes" id="UP001320178">
    <property type="component" value="Unassembled WGS sequence"/>
</dbReference>
<dbReference type="Proteomes" id="UP001320154">
    <property type="component" value="Unassembled WGS sequence"/>
</dbReference>
<feature type="region of interest" description="Disordered" evidence="1">
    <location>
        <begin position="1"/>
        <end position="40"/>
    </location>
</feature>
<evidence type="ECO:0000313" key="3">
    <source>
        <dbReference type="EMBL" id="MCE8050335.1"/>
    </source>
</evidence>
<gene>
    <name evidence="2" type="ORF">HOP60_12515</name>
    <name evidence="3" type="ORF">HOP61_03385</name>
</gene>
<evidence type="ECO:0000256" key="1">
    <source>
        <dbReference type="SAM" id="MobiDB-lite"/>
    </source>
</evidence>
<keyword evidence="4" id="KW-1185">Reference proteome</keyword>
<evidence type="ECO:0000313" key="4">
    <source>
        <dbReference type="Proteomes" id="UP001320154"/>
    </source>
</evidence>
<accession>A0AAW4YQU0</accession>